<dbReference type="Proteomes" id="UP000422108">
    <property type="component" value="Chromosome"/>
</dbReference>
<proteinExistence type="predicted"/>
<gene>
    <name evidence="1" type="ORF">DSCOOX_51490</name>
</gene>
<sequence>MIVGSNLDITPDTSGLRNRMNSIEMIRKAMLDTKKGLSFGGCIFVIIKDINEKTKIE</sequence>
<organism evidence="1 2">
    <name type="scientific">Desulfosarcina ovata subsp. ovata</name>
    <dbReference type="NCBI Taxonomy" id="2752305"/>
    <lineage>
        <taxon>Bacteria</taxon>
        <taxon>Pseudomonadati</taxon>
        <taxon>Thermodesulfobacteriota</taxon>
        <taxon>Desulfobacteria</taxon>
        <taxon>Desulfobacterales</taxon>
        <taxon>Desulfosarcinaceae</taxon>
        <taxon>Desulfosarcina</taxon>
    </lineage>
</organism>
<dbReference type="EMBL" id="AP021879">
    <property type="protein sequence ID" value="BBO91969.1"/>
    <property type="molecule type" value="Genomic_DNA"/>
</dbReference>
<keyword evidence="2" id="KW-1185">Reference proteome</keyword>
<accession>A0A5K8AHK9</accession>
<dbReference type="AlphaFoldDB" id="A0A5K8AHK9"/>
<evidence type="ECO:0000313" key="1">
    <source>
        <dbReference type="EMBL" id="BBO91969.1"/>
    </source>
</evidence>
<reference evidence="1 2" key="1">
    <citation type="submission" date="2019-11" db="EMBL/GenBank/DDBJ databases">
        <title>Comparative genomics of hydrocarbon-degrading Desulfosarcina strains.</title>
        <authorList>
            <person name="Watanabe M."/>
            <person name="Kojima H."/>
            <person name="Fukui M."/>
        </authorList>
    </citation>
    <scope>NUCLEOTIDE SEQUENCE [LARGE SCALE GENOMIC DNA]</scope>
    <source>
        <strain evidence="2">oXyS1</strain>
    </source>
</reference>
<protein>
    <submittedName>
        <fullName evidence="1">Uncharacterized protein</fullName>
    </submittedName>
</protein>
<evidence type="ECO:0000313" key="2">
    <source>
        <dbReference type="Proteomes" id="UP000422108"/>
    </source>
</evidence>
<name>A0A5K8AHK9_9BACT</name>